<dbReference type="Gramene" id="AET2Gv20591100.2">
    <property type="protein sequence ID" value="AET2Gv20591100.2"/>
    <property type="gene ID" value="AET2Gv20591100"/>
</dbReference>
<keyword evidence="2" id="KW-1185">Reference proteome</keyword>
<sequence length="62" mass="7192">MWYFRVIQGKSHFDPEHAWLSKSFDGSALDVRSIYGGKSEIIVSLVSLMLHPDRVMVTFIRH</sequence>
<dbReference type="Proteomes" id="UP000015105">
    <property type="component" value="Chromosome 2D"/>
</dbReference>
<accession>A0A453BQA9</accession>
<reference evidence="2" key="2">
    <citation type="journal article" date="2017" name="Nat. Plants">
        <title>The Aegilops tauschii genome reveals multiple impacts of transposons.</title>
        <authorList>
            <person name="Zhao G."/>
            <person name="Zou C."/>
            <person name="Li K."/>
            <person name="Wang K."/>
            <person name="Li T."/>
            <person name="Gao L."/>
            <person name="Zhang X."/>
            <person name="Wang H."/>
            <person name="Yang Z."/>
            <person name="Liu X."/>
            <person name="Jiang W."/>
            <person name="Mao L."/>
            <person name="Kong X."/>
            <person name="Jiao Y."/>
            <person name="Jia J."/>
        </authorList>
    </citation>
    <scope>NUCLEOTIDE SEQUENCE [LARGE SCALE GENOMIC DNA]</scope>
    <source>
        <strain evidence="2">cv. AL8/78</strain>
    </source>
</reference>
<reference evidence="1" key="3">
    <citation type="journal article" date="2017" name="Nature">
        <title>Genome sequence of the progenitor of the wheat D genome Aegilops tauschii.</title>
        <authorList>
            <person name="Luo M.C."/>
            <person name="Gu Y.Q."/>
            <person name="Puiu D."/>
            <person name="Wang H."/>
            <person name="Twardziok S.O."/>
            <person name="Deal K.R."/>
            <person name="Huo N."/>
            <person name="Zhu T."/>
            <person name="Wang L."/>
            <person name="Wang Y."/>
            <person name="McGuire P.E."/>
            <person name="Liu S."/>
            <person name="Long H."/>
            <person name="Ramasamy R.K."/>
            <person name="Rodriguez J.C."/>
            <person name="Van S.L."/>
            <person name="Yuan L."/>
            <person name="Wang Z."/>
            <person name="Xia Z."/>
            <person name="Xiao L."/>
            <person name="Anderson O.D."/>
            <person name="Ouyang S."/>
            <person name="Liang Y."/>
            <person name="Zimin A.V."/>
            <person name="Pertea G."/>
            <person name="Qi P."/>
            <person name="Bennetzen J.L."/>
            <person name="Dai X."/>
            <person name="Dawson M.W."/>
            <person name="Muller H.G."/>
            <person name="Kugler K."/>
            <person name="Rivarola-Duarte L."/>
            <person name="Spannagl M."/>
            <person name="Mayer K.F.X."/>
            <person name="Lu F.H."/>
            <person name="Bevan M.W."/>
            <person name="Leroy P."/>
            <person name="Li P."/>
            <person name="You F.M."/>
            <person name="Sun Q."/>
            <person name="Liu Z."/>
            <person name="Lyons E."/>
            <person name="Wicker T."/>
            <person name="Salzberg S.L."/>
            <person name="Devos K.M."/>
            <person name="Dvorak J."/>
        </authorList>
    </citation>
    <scope>NUCLEOTIDE SEQUENCE [LARGE SCALE GENOMIC DNA]</scope>
    <source>
        <strain evidence="1">cv. AL8/78</strain>
    </source>
</reference>
<evidence type="ECO:0000313" key="2">
    <source>
        <dbReference type="Proteomes" id="UP000015105"/>
    </source>
</evidence>
<dbReference type="EnsemblPlants" id="AET2Gv20591100.2">
    <property type="protein sequence ID" value="AET2Gv20591100.2"/>
    <property type="gene ID" value="AET2Gv20591100"/>
</dbReference>
<reference evidence="2" key="1">
    <citation type="journal article" date="2014" name="Science">
        <title>Ancient hybridizations among the ancestral genomes of bread wheat.</title>
        <authorList>
            <consortium name="International Wheat Genome Sequencing Consortium,"/>
            <person name="Marcussen T."/>
            <person name="Sandve S.R."/>
            <person name="Heier L."/>
            <person name="Spannagl M."/>
            <person name="Pfeifer M."/>
            <person name="Jakobsen K.S."/>
            <person name="Wulff B.B."/>
            <person name="Steuernagel B."/>
            <person name="Mayer K.F."/>
            <person name="Olsen O.A."/>
        </authorList>
    </citation>
    <scope>NUCLEOTIDE SEQUENCE [LARGE SCALE GENOMIC DNA]</scope>
    <source>
        <strain evidence="2">cv. AL8/78</strain>
    </source>
</reference>
<proteinExistence type="predicted"/>
<evidence type="ECO:0000313" key="1">
    <source>
        <dbReference type="EnsemblPlants" id="AET2Gv20591100.2"/>
    </source>
</evidence>
<reference evidence="1" key="5">
    <citation type="journal article" date="2021" name="G3 (Bethesda)">
        <title>Aegilops tauschii genome assembly Aet v5.0 features greater sequence contiguity and improved annotation.</title>
        <authorList>
            <person name="Wang L."/>
            <person name="Zhu T."/>
            <person name="Rodriguez J.C."/>
            <person name="Deal K.R."/>
            <person name="Dubcovsky J."/>
            <person name="McGuire P.E."/>
            <person name="Lux T."/>
            <person name="Spannagl M."/>
            <person name="Mayer K.F.X."/>
            <person name="Baldrich P."/>
            <person name="Meyers B.C."/>
            <person name="Huo N."/>
            <person name="Gu Y.Q."/>
            <person name="Zhou H."/>
            <person name="Devos K.M."/>
            <person name="Bennetzen J.L."/>
            <person name="Unver T."/>
            <person name="Budak H."/>
            <person name="Gulick P.J."/>
            <person name="Galiba G."/>
            <person name="Kalapos B."/>
            <person name="Nelson D.R."/>
            <person name="Li P."/>
            <person name="You F.M."/>
            <person name="Luo M.C."/>
            <person name="Dvorak J."/>
        </authorList>
    </citation>
    <scope>NUCLEOTIDE SEQUENCE [LARGE SCALE GENOMIC DNA]</scope>
    <source>
        <strain evidence="1">cv. AL8/78</strain>
    </source>
</reference>
<reference evidence="1" key="4">
    <citation type="submission" date="2019-03" db="UniProtKB">
        <authorList>
            <consortium name="EnsemblPlants"/>
        </authorList>
    </citation>
    <scope>IDENTIFICATION</scope>
</reference>
<name>A0A453BQA9_AEGTS</name>
<dbReference type="AlphaFoldDB" id="A0A453BQA9"/>
<protein>
    <submittedName>
        <fullName evidence="1">Uncharacterized protein</fullName>
    </submittedName>
</protein>
<organism evidence="1 2">
    <name type="scientific">Aegilops tauschii subsp. strangulata</name>
    <name type="common">Goatgrass</name>
    <dbReference type="NCBI Taxonomy" id="200361"/>
    <lineage>
        <taxon>Eukaryota</taxon>
        <taxon>Viridiplantae</taxon>
        <taxon>Streptophyta</taxon>
        <taxon>Embryophyta</taxon>
        <taxon>Tracheophyta</taxon>
        <taxon>Spermatophyta</taxon>
        <taxon>Magnoliopsida</taxon>
        <taxon>Liliopsida</taxon>
        <taxon>Poales</taxon>
        <taxon>Poaceae</taxon>
        <taxon>BOP clade</taxon>
        <taxon>Pooideae</taxon>
        <taxon>Triticodae</taxon>
        <taxon>Triticeae</taxon>
        <taxon>Triticinae</taxon>
        <taxon>Aegilops</taxon>
    </lineage>
</organism>